<dbReference type="InterPro" id="IPR005119">
    <property type="entry name" value="LysR_subst-bd"/>
</dbReference>
<dbReference type="Gene3D" id="3.40.190.10">
    <property type="entry name" value="Periplasmic binding protein-like II"/>
    <property type="match status" value="2"/>
</dbReference>
<dbReference type="Proteomes" id="UP000596092">
    <property type="component" value="Chromosome"/>
</dbReference>
<dbReference type="CDD" id="cd08417">
    <property type="entry name" value="PBP2_Nitroaromatics_like"/>
    <property type="match status" value="1"/>
</dbReference>
<keyword evidence="4" id="KW-0804">Transcription</keyword>
<keyword evidence="2" id="KW-0805">Transcription regulation</keyword>
<keyword evidence="3" id="KW-0238">DNA-binding</keyword>
<name>A0A7T5VE31_9BACT</name>
<dbReference type="PANTHER" id="PTHR30118">
    <property type="entry name" value="HTH-TYPE TRANSCRIPTIONAL REGULATOR LEUO-RELATED"/>
    <property type="match status" value="1"/>
</dbReference>
<dbReference type="Pfam" id="PF00126">
    <property type="entry name" value="HTH_1"/>
    <property type="match status" value="1"/>
</dbReference>
<dbReference type="KEGG" id="dog:HP555_09370"/>
<organism evidence="6 7">
    <name type="scientific">Desulfobulbus oligotrophicus</name>
    <dbReference type="NCBI Taxonomy" id="1909699"/>
    <lineage>
        <taxon>Bacteria</taxon>
        <taxon>Pseudomonadati</taxon>
        <taxon>Thermodesulfobacteriota</taxon>
        <taxon>Desulfobulbia</taxon>
        <taxon>Desulfobulbales</taxon>
        <taxon>Desulfobulbaceae</taxon>
        <taxon>Desulfobulbus</taxon>
    </lineage>
</organism>
<evidence type="ECO:0000259" key="5">
    <source>
        <dbReference type="PROSITE" id="PS50931"/>
    </source>
</evidence>
<dbReference type="InterPro" id="IPR000847">
    <property type="entry name" value="LysR_HTH_N"/>
</dbReference>
<accession>A0A7T5VE31</accession>
<evidence type="ECO:0000256" key="2">
    <source>
        <dbReference type="ARBA" id="ARBA00023015"/>
    </source>
</evidence>
<feature type="domain" description="HTH lysR-type" evidence="5">
    <location>
        <begin position="14"/>
        <end position="70"/>
    </location>
</feature>
<dbReference type="AlphaFoldDB" id="A0A7T5VE31"/>
<dbReference type="InterPro" id="IPR036390">
    <property type="entry name" value="WH_DNA-bd_sf"/>
</dbReference>
<dbReference type="GO" id="GO:0003700">
    <property type="term" value="F:DNA-binding transcription factor activity"/>
    <property type="evidence" value="ECO:0007669"/>
    <property type="project" value="InterPro"/>
</dbReference>
<reference evidence="6 7" key="1">
    <citation type="submission" date="2020-05" db="EMBL/GenBank/DDBJ databases">
        <title>Complete genome of Desulfobulbus oligotrophicus.</title>
        <authorList>
            <person name="Podar M."/>
        </authorList>
    </citation>
    <scope>NUCLEOTIDE SEQUENCE [LARGE SCALE GENOMIC DNA]</scope>
    <source>
        <strain evidence="6 7">Prop6</strain>
    </source>
</reference>
<gene>
    <name evidence="6" type="ORF">HP555_09370</name>
</gene>
<dbReference type="SUPFAM" id="SSF46785">
    <property type="entry name" value="Winged helix' DNA-binding domain"/>
    <property type="match status" value="1"/>
</dbReference>
<evidence type="ECO:0000313" key="6">
    <source>
        <dbReference type="EMBL" id="QQG66062.1"/>
    </source>
</evidence>
<dbReference type="InterPro" id="IPR050389">
    <property type="entry name" value="LysR-type_TF"/>
</dbReference>
<evidence type="ECO:0000256" key="4">
    <source>
        <dbReference type="ARBA" id="ARBA00023163"/>
    </source>
</evidence>
<dbReference type="InterPro" id="IPR036388">
    <property type="entry name" value="WH-like_DNA-bd_sf"/>
</dbReference>
<dbReference type="InterPro" id="IPR037402">
    <property type="entry name" value="YidZ_PBP2"/>
</dbReference>
<dbReference type="SUPFAM" id="SSF53850">
    <property type="entry name" value="Periplasmic binding protein-like II"/>
    <property type="match status" value="1"/>
</dbReference>
<proteinExistence type="inferred from homology"/>
<dbReference type="GO" id="GO:0003677">
    <property type="term" value="F:DNA binding"/>
    <property type="evidence" value="ECO:0007669"/>
    <property type="project" value="UniProtKB-KW"/>
</dbReference>
<dbReference type="PRINTS" id="PR00039">
    <property type="entry name" value="HTHLYSR"/>
</dbReference>
<dbReference type="EMBL" id="CP054140">
    <property type="protein sequence ID" value="QQG66062.1"/>
    <property type="molecule type" value="Genomic_DNA"/>
</dbReference>
<dbReference type="PANTHER" id="PTHR30118:SF15">
    <property type="entry name" value="TRANSCRIPTIONAL REGULATORY PROTEIN"/>
    <property type="match status" value="1"/>
</dbReference>
<sequence>METIASIRTLAGKDLNLLVVFRAVAETGSVTKAAHLLSLSQPAVSHALRRLRESLDDPLFVRGKSGLVLTSHAQTLIEPVKDVLARADSIFARASFDPARENRVFRLAASDFTASTMFPRLFQKLRAVAPGIRLDVSNVHRNVFDFLEEGSLDLCFIINNVAPKRFRSVDLLSDKFVGVMHKNHPLASSATQPQGISMEDYLAYPHVEVSINDSRDNLLRKKLHELGYERNVRAFLANFASGLATLEGTDLLMTIPRRLGASFIKMFGLVAFPLPFDLESHTHIVIWHERTDNEPGLSWLRQLIVINSQFID</sequence>
<protein>
    <submittedName>
        <fullName evidence="6">LysR family transcriptional regulator</fullName>
    </submittedName>
</protein>
<evidence type="ECO:0000313" key="7">
    <source>
        <dbReference type="Proteomes" id="UP000596092"/>
    </source>
</evidence>
<evidence type="ECO:0000256" key="3">
    <source>
        <dbReference type="ARBA" id="ARBA00023125"/>
    </source>
</evidence>
<comment type="similarity">
    <text evidence="1">Belongs to the LysR transcriptional regulatory family.</text>
</comment>
<keyword evidence="7" id="KW-1185">Reference proteome</keyword>
<dbReference type="Pfam" id="PF03466">
    <property type="entry name" value="LysR_substrate"/>
    <property type="match status" value="1"/>
</dbReference>
<dbReference type="RefSeq" id="WP_199261839.1">
    <property type="nucleotide sequence ID" value="NZ_CP054140.1"/>
</dbReference>
<dbReference type="Gene3D" id="1.10.10.10">
    <property type="entry name" value="Winged helix-like DNA-binding domain superfamily/Winged helix DNA-binding domain"/>
    <property type="match status" value="1"/>
</dbReference>
<evidence type="ECO:0000256" key="1">
    <source>
        <dbReference type="ARBA" id="ARBA00009437"/>
    </source>
</evidence>
<dbReference type="PROSITE" id="PS50931">
    <property type="entry name" value="HTH_LYSR"/>
    <property type="match status" value="1"/>
</dbReference>